<evidence type="ECO:0000313" key="2">
    <source>
        <dbReference type="Proteomes" id="UP000266118"/>
    </source>
</evidence>
<name>A0A386HL85_9BACT</name>
<reference evidence="1 2" key="1">
    <citation type="submission" date="2018-09" db="EMBL/GenBank/DDBJ databases">
        <title>Arachidicoccus sp. nov., a bacterium isolated from soil.</title>
        <authorList>
            <person name="Weon H.-Y."/>
            <person name="Kwon S.-W."/>
            <person name="Lee S.A."/>
        </authorList>
    </citation>
    <scope>NUCLEOTIDE SEQUENCE [LARGE SCALE GENOMIC DNA]</scope>
    <source>
        <strain evidence="1 2">KIS59-12</strain>
    </source>
</reference>
<sequence>MEKQIEKVKCLIANPSKNKKFKLTKTSGQAIELNKNCILIYRNRILLFSENGALLLSYYNP</sequence>
<evidence type="ECO:0000313" key="1">
    <source>
        <dbReference type="EMBL" id="AYD46658.1"/>
    </source>
</evidence>
<proteinExistence type="predicted"/>
<dbReference type="Proteomes" id="UP000266118">
    <property type="component" value="Chromosome"/>
</dbReference>
<dbReference type="AlphaFoldDB" id="A0A386HL85"/>
<gene>
    <name evidence="1" type="ORF">D6B99_02910</name>
</gene>
<dbReference type="EMBL" id="CP032489">
    <property type="protein sequence ID" value="AYD46658.1"/>
    <property type="molecule type" value="Genomic_DNA"/>
</dbReference>
<organism evidence="1 2">
    <name type="scientific">Arachidicoccus soli</name>
    <dbReference type="NCBI Taxonomy" id="2341117"/>
    <lineage>
        <taxon>Bacteria</taxon>
        <taxon>Pseudomonadati</taxon>
        <taxon>Bacteroidota</taxon>
        <taxon>Chitinophagia</taxon>
        <taxon>Chitinophagales</taxon>
        <taxon>Chitinophagaceae</taxon>
        <taxon>Arachidicoccus</taxon>
    </lineage>
</organism>
<dbReference type="KEGG" id="ark:D6B99_02910"/>
<keyword evidence="2" id="KW-1185">Reference proteome</keyword>
<protein>
    <submittedName>
        <fullName evidence="1">Uncharacterized protein</fullName>
    </submittedName>
</protein>
<accession>A0A386HL85</accession>